<dbReference type="AlphaFoldDB" id="A0A5J6JDR8"/>
<dbReference type="Pfam" id="PF10825">
    <property type="entry name" value="DUF2752"/>
    <property type="match status" value="1"/>
</dbReference>
<dbReference type="KEGG" id="svn:CP980_24660"/>
<dbReference type="EMBL" id="CP023692">
    <property type="protein sequence ID" value="QEV47851.1"/>
    <property type="molecule type" value="Genomic_DNA"/>
</dbReference>
<keyword evidence="2" id="KW-0812">Transmembrane</keyword>
<organism evidence="3 4">
    <name type="scientific">Streptomyces vinaceus</name>
    <dbReference type="NCBI Taxonomy" id="1960"/>
    <lineage>
        <taxon>Bacteria</taxon>
        <taxon>Bacillati</taxon>
        <taxon>Actinomycetota</taxon>
        <taxon>Actinomycetes</taxon>
        <taxon>Kitasatosporales</taxon>
        <taxon>Streptomycetaceae</taxon>
        <taxon>Streptomyces</taxon>
    </lineage>
</organism>
<feature type="compositionally biased region" description="Basic and acidic residues" evidence="1">
    <location>
        <begin position="1"/>
        <end position="10"/>
    </location>
</feature>
<sequence length="167" mass="17314">MSGDNQRVDAPHSPYAVPPVPPVPPVPESAPAPAQGLVRRLAPPGLTLAAAGLAFAYVGTVDPNEPGHYPVCPLFRLTGILCPGCGGLRSAHAFAHGDLITALGANALAVAGYFVFAGFMILWLVRAGRGGPTPSFTLRRPYWWAVGVLALVFTVVRNLPFGAALAP</sequence>
<keyword evidence="2" id="KW-0472">Membrane</keyword>
<protein>
    <submittedName>
        <fullName evidence="3">DUF2752 domain-containing protein</fullName>
    </submittedName>
</protein>
<evidence type="ECO:0000256" key="2">
    <source>
        <dbReference type="SAM" id="Phobius"/>
    </source>
</evidence>
<dbReference type="InterPro" id="IPR021215">
    <property type="entry name" value="DUF2752"/>
</dbReference>
<feature type="transmembrane region" description="Helical" evidence="2">
    <location>
        <begin position="99"/>
        <end position="122"/>
    </location>
</feature>
<dbReference type="Proteomes" id="UP000325563">
    <property type="component" value="Chromosome"/>
</dbReference>
<proteinExistence type="predicted"/>
<evidence type="ECO:0000256" key="1">
    <source>
        <dbReference type="SAM" id="MobiDB-lite"/>
    </source>
</evidence>
<feature type="region of interest" description="Disordered" evidence="1">
    <location>
        <begin position="1"/>
        <end position="31"/>
    </location>
</feature>
<gene>
    <name evidence="3" type="ORF">CP980_24660</name>
</gene>
<evidence type="ECO:0000313" key="4">
    <source>
        <dbReference type="Proteomes" id="UP000325563"/>
    </source>
</evidence>
<feature type="compositionally biased region" description="Pro residues" evidence="1">
    <location>
        <begin position="16"/>
        <end position="30"/>
    </location>
</feature>
<keyword evidence="2" id="KW-1133">Transmembrane helix</keyword>
<accession>A0A5J6JDR8</accession>
<keyword evidence="4" id="KW-1185">Reference proteome</keyword>
<reference evidence="3 4" key="1">
    <citation type="submission" date="2017-09" db="EMBL/GenBank/DDBJ databases">
        <authorList>
            <person name="Lee N."/>
            <person name="Cho B.-K."/>
        </authorList>
    </citation>
    <scope>NUCLEOTIDE SEQUENCE [LARGE SCALE GENOMIC DNA]</scope>
    <source>
        <strain evidence="3 4">ATCC 27476</strain>
    </source>
</reference>
<name>A0A5J6JDR8_STRVI</name>
<feature type="transmembrane region" description="Helical" evidence="2">
    <location>
        <begin position="142"/>
        <end position="166"/>
    </location>
</feature>
<evidence type="ECO:0000313" key="3">
    <source>
        <dbReference type="EMBL" id="QEV47851.1"/>
    </source>
</evidence>